<reference evidence="17" key="1">
    <citation type="journal article" date="2020" name="bioRxiv">
        <title>Comparative genomics of Chlamydomonas.</title>
        <authorList>
            <person name="Craig R.J."/>
            <person name="Hasan A.R."/>
            <person name="Ness R.W."/>
            <person name="Keightley P.D."/>
        </authorList>
    </citation>
    <scope>NUCLEOTIDE SEQUENCE</scope>
    <source>
        <strain evidence="17">SAG 7.73</strain>
    </source>
</reference>
<evidence type="ECO:0000313" key="18">
    <source>
        <dbReference type="Proteomes" id="UP000650467"/>
    </source>
</evidence>
<protein>
    <recommendedName>
        <fullName evidence="14">DNA-directed RNA polymerase subunit</fullName>
        <ecNumber evidence="14">2.7.7.6</ecNumber>
    </recommendedName>
</protein>
<dbReference type="InterPro" id="IPR000722">
    <property type="entry name" value="RNA_pol_asu"/>
</dbReference>
<dbReference type="GO" id="GO:0046872">
    <property type="term" value="F:metal ion binding"/>
    <property type="evidence" value="ECO:0007669"/>
    <property type="project" value="UniProtKB-KW"/>
</dbReference>
<evidence type="ECO:0000256" key="10">
    <source>
        <dbReference type="ARBA" id="ARBA00023163"/>
    </source>
</evidence>
<dbReference type="Proteomes" id="UP000650467">
    <property type="component" value="Unassembled WGS sequence"/>
</dbReference>
<feature type="compositionally biased region" description="Gly residues" evidence="15">
    <location>
        <begin position="1224"/>
        <end position="1237"/>
    </location>
</feature>
<comment type="subunit">
    <text evidence="3">Component of the RNA polymerase III (Pol III) complex consisting of 17 subunits.</text>
</comment>
<dbReference type="Gene3D" id="6.10.250.2940">
    <property type="match status" value="1"/>
</dbReference>
<comment type="catalytic activity">
    <reaction evidence="12 14">
        <text>RNA(n) + a ribonucleoside 5'-triphosphate = RNA(n+1) + diphosphate</text>
        <dbReference type="Rhea" id="RHEA:21248"/>
        <dbReference type="Rhea" id="RHEA-COMP:14527"/>
        <dbReference type="Rhea" id="RHEA-COMP:17342"/>
        <dbReference type="ChEBI" id="CHEBI:33019"/>
        <dbReference type="ChEBI" id="CHEBI:61557"/>
        <dbReference type="ChEBI" id="CHEBI:140395"/>
        <dbReference type="EC" id="2.7.7.6"/>
    </reaction>
</comment>
<keyword evidence="7" id="KW-0479">Metal-binding</keyword>
<evidence type="ECO:0000256" key="4">
    <source>
        <dbReference type="ARBA" id="ARBA00022478"/>
    </source>
</evidence>
<evidence type="ECO:0000256" key="5">
    <source>
        <dbReference type="ARBA" id="ARBA00022679"/>
    </source>
</evidence>
<evidence type="ECO:0000256" key="12">
    <source>
        <dbReference type="ARBA" id="ARBA00048552"/>
    </source>
</evidence>
<evidence type="ECO:0000313" key="17">
    <source>
        <dbReference type="EMBL" id="KAG2442940.1"/>
    </source>
</evidence>
<dbReference type="NCBIfam" id="NF006336">
    <property type="entry name" value="PRK08566.1"/>
    <property type="match status" value="1"/>
</dbReference>
<dbReference type="Gene3D" id="1.10.132.30">
    <property type="match status" value="1"/>
</dbReference>
<dbReference type="FunFam" id="1.10.274.100:FF:000008">
    <property type="entry name" value="DNA-directed RNA polymerase subunit"/>
    <property type="match status" value="1"/>
</dbReference>
<feature type="compositionally biased region" description="Low complexity" evidence="15">
    <location>
        <begin position="990"/>
        <end position="1009"/>
    </location>
</feature>
<dbReference type="InterPro" id="IPR035697">
    <property type="entry name" value="RNAP_III_RPC1_N"/>
</dbReference>
<keyword evidence="4 14" id="KW-0240">DNA-directed RNA polymerase</keyword>
<dbReference type="Pfam" id="PF00623">
    <property type="entry name" value="RNA_pol_Rpb1_2"/>
    <property type="match status" value="1"/>
</dbReference>
<comment type="similarity">
    <text evidence="2">Belongs to the RNA polymerase beta' chain family. RpoC1 subfamily.</text>
</comment>
<sequence length="1549" mass="166819">MKHVEQKKEQPAPLVCTKDPYKEQNLPRKIQQICFGVQTPQEIVKCGVLQVYERALYKMPERVPAANGVLDRRLGVSNKNYVCETCGHKLADCAGHFGYIRLELPVFHIGYFKNTVQILQCICKACSRVLLPDEERRVWLKRFRNPRVERVQRGLMFRKLNDRCKRQRNCPYCGEYNATVKKASGALKIVHERFAKNVTLFEEYKETLSDAMKYNDQLRGHLHRLADDLHPLRVRALFEAIPDCDLDLLDIQGRPEDLVVTHVAVPPVAIRPSVEMDGASNEDDITMKLMQIIEVNNVLRQGLEKGLPISNLMENWDFLQVQAAMLINSDLPGLPAQFQMPGRPLRGFVQRLKGKQGRFRGNLSGKRVDFSGRTVISPDPNLQIYQVCVPQHMAVVLTYPERVTRHNVEKLRQRVLNGISTWPGANFVITPDGDKQFLKFGDRRKIASELKMGYTVERHLEDGDVVLFNRQPSLHRISIMAFRAKVRTWRTLRFNECACSPFNADFDGDEMNLHLPQTEEARAEAHNLMGSVHNLATPKNGDIMIHATQDFLTCAFLLTSKDRFYSRAEFCGLLATMADGLEHIDIPTPALIKPLELWTGKQLFSCLVRPAAGCRVFVNLEMAEKVYSKKGEHMCPNDGWVCFRNSELISGRLGKTVLGGSKSGLFGTLNCDYSPYAAASAMSRLAKLAARHMGNRGFSIGIDDVTPAPVLEKAKAETVQKGYSDCTEFITAYAKGQLQLQPGCNAEQSLEANMTGVLNNIREVAGKVCMDTLDYHNSPLIMSQCGSKGSPINIAQMVACVGQQSVGGKRCFNGFRDRTLPHYPRGDKTPAGKGFVANSFYSGLCATEFWFHTMGGREGLVDTAVKTAETGYMSRRLMKALEDLYAHYDATVRNAAGGIVQLLYGEDGMDPVAMEGKDGKPLDFGRLMAKVRATTRRLPMAAGGATEVPLPAALEAAMAAQLARTELSGVLLNAAGQPDATAAPAAAAAGGAAKPGKGGAKATPDAGKAGAAGRGVGGGGGGAGGGKGGGALELGTPWCSEAFRKGLKSFLEGQVAQYRAARKRLGLEEEARGAALAEYVAGQDGLTGPQLEAFVSMCVAKYATKRIDPGSTVGAVGAQSIGEPGTQMTLKTFHFAGVASMNVTLGVPRIKEIINAARTISTPIIKVALAVDNDVKAARLVKGRLEKTTLGQVARHIKIVLKPGRVAGGSLTGSPELSPALSPGGPGADGGTGAYGGGAGGPRIHGEAAISIRLDMATIEALQLDIDGHTVKYSILAHPKLKLKEQHVRAVAQDKVLVYPPDASRQGLLFCLEGLLAKLSKVIVMGIPTVERAVITKEKGDKYALLVEGTNVQAVLGTLGVLGTHTTTNHISEIEKFMGIEAARSAIMAEIKYTMSSHGMSIDDRHIMLLADCMSYKGEVLGITRFGIAKMKDSVLHTASFEKTADHLFDAAIHGRVDDVVGVSESIIMGIPMPTGTGLFRIRHNVAGQVGALFERPLPLLSYANASLDKHAAAPAAAAAAAAAAAPAGPAAADGGGAAPMAVDGAAQG</sequence>
<dbReference type="CDD" id="cd02583">
    <property type="entry name" value="RNAP_III_RPC1_N"/>
    <property type="match status" value="1"/>
</dbReference>
<dbReference type="Gene3D" id="3.30.1490.180">
    <property type="entry name" value="RNA polymerase ii"/>
    <property type="match status" value="1"/>
</dbReference>
<keyword evidence="10 14" id="KW-0804">Transcription</keyword>
<dbReference type="CDD" id="cd02736">
    <property type="entry name" value="RNAP_III_Rpc1_C"/>
    <property type="match status" value="1"/>
</dbReference>
<dbReference type="InterPro" id="IPR038120">
    <property type="entry name" value="Rpb1_funnel_sf"/>
</dbReference>
<evidence type="ECO:0000256" key="13">
    <source>
        <dbReference type="ARBA" id="ARBA00058108"/>
    </source>
</evidence>
<dbReference type="Gene3D" id="1.10.274.100">
    <property type="entry name" value="RNA polymerase Rpb1, domain 3"/>
    <property type="match status" value="1"/>
</dbReference>
<dbReference type="InterPro" id="IPR044893">
    <property type="entry name" value="RNA_pol_Rpb1_clamp_domain"/>
</dbReference>
<gene>
    <name evidence="17" type="ORF">HXX76_003016</name>
</gene>
<accession>A0A835TRG7</accession>
<dbReference type="FunFam" id="2.40.40.20:FF:000019">
    <property type="entry name" value="DNA-directed RNA polymerase II subunit RPB1"/>
    <property type="match status" value="1"/>
</dbReference>
<evidence type="ECO:0000256" key="3">
    <source>
        <dbReference type="ARBA" id="ARBA00011206"/>
    </source>
</evidence>
<feature type="region of interest" description="Disordered" evidence="15">
    <location>
        <begin position="1212"/>
        <end position="1237"/>
    </location>
</feature>
<evidence type="ECO:0000256" key="1">
    <source>
        <dbReference type="ARBA" id="ARBA00004123"/>
    </source>
</evidence>
<dbReference type="EMBL" id="JAEHOC010000004">
    <property type="protein sequence ID" value="KAG2442940.1"/>
    <property type="molecule type" value="Genomic_DNA"/>
</dbReference>
<dbReference type="Gene3D" id="1.10.150.390">
    <property type="match status" value="1"/>
</dbReference>
<dbReference type="InterPro" id="IPR007080">
    <property type="entry name" value="RNA_pol_Rpb1_1"/>
</dbReference>
<keyword evidence="9" id="KW-0460">Magnesium</keyword>
<dbReference type="InterPro" id="IPR042102">
    <property type="entry name" value="RNA_pol_Rpb1_3_sf"/>
</dbReference>
<dbReference type="InterPro" id="IPR035698">
    <property type="entry name" value="RNAP_III_Rpc1_C"/>
</dbReference>
<evidence type="ECO:0000256" key="7">
    <source>
        <dbReference type="ARBA" id="ARBA00022723"/>
    </source>
</evidence>
<evidence type="ECO:0000259" key="16">
    <source>
        <dbReference type="SMART" id="SM00663"/>
    </source>
</evidence>
<dbReference type="GO" id="GO:0003677">
    <property type="term" value="F:DNA binding"/>
    <property type="evidence" value="ECO:0007669"/>
    <property type="project" value="InterPro"/>
</dbReference>
<dbReference type="EC" id="2.7.7.6" evidence="14"/>
<keyword evidence="8" id="KW-0862">Zinc</keyword>
<comment type="function">
    <text evidence="13">DNA-dependent RNA polymerase catalyzes the transcription of DNA into RNA using the four ribonucleoside triphosphates as substrates. Largest and catalytic core component of RNA polymerase III which synthesizes small RNAs, such as 5S rRNA and tRNAs. Forms the polymerase active center together with the second largest subunit. A single-stranded DNA template strand of the promoter is positioned within the central active site cleft of Pol III. A bridging helix emanates from RPC1 and crosses the cleft near the catalytic site and is thought to promote translocation of Pol III by acting as a ratchet that moves the RNA-DNA hybrid through the active site by switching from straight to bent conformations at each step of nucleotide addition.</text>
</comment>
<dbReference type="GO" id="GO:0006351">
    <property type="term" value="P:DNA-templated transcription"/>
    <property type="evidence" value="ECO:0007669"/>
    <property type="project" value="InterPro"/>
</dbReference>
<keyword evidence="6 14" id="KW-0548">Nucleotidyltransferase</keyword>
<dbReference type="FunFam" id="1.10.132.30:FF:000001">
    <property type="entry name" value="DNA-directed RNA polymerase subunit"/>
    <property type="match status" value="1"/>
</dbReference>
<evidence type="ECO:0000256" key="14">
    <source>
        <dbReference type="RuleBase" id="RU004279"/>
    </source>
</evidence>
<dbReference type="Pfam" id="PF05000">
    <property type="entry name" value="RNA_pol_Rpb1_4"/>
    <property type="match status" value="1"/>
</dbReference>
<dbReference type="InterPro" id="IPR015700">
    <property type="entry name" value="RPC1"/>
</dbReference>
<keyword evidence="5 14" id="KW-0808">Transferase</keyword>
<keyword evidence="11" id="KW-0539">Nucleus</keyword>
<feature type="region of interest" description="Disordered" evidence="15">
    <location>
        <begin position="990"/>
        <end position="1010"/>
    </location>
</feature>
<organism evidence="17 18">
    <name type="scientific">Chlamydomonas incerta</name>
    <dbReference type="NCBI Taxonomy" id="51695"/>
    <lineage>
        <taxon>Eukaryota</taxon>
        <taxon>Viridiplantae</taxon>
        <taxon>Chlorophyta</taxon>
        <taxon>core chlorophytes</taxon>
        <taxon>Chlorophyceae</taxon>
        <taxon>CS clade</taxon>
        <taxon>Chlamydomonadales</taxon>
        <taxon>Chlamydomonadaceae</taxon>
        <taxon>Chlamydomonas</taxon>
    </lineage>
</organism>
<proteinExistence type="inferred from homology"/>
<comment type="caution">
    <text evidence="17">The sequence shown here is derived from an EMBL/GenBank/DDBJ whole genome shotgun (WGS) entry which is preliminary data.</text>
</comment>
<dbReference type="Pfam" id="PF04997">
    <property type="entry name" value="RNA_pol_Rpb1_1"/>
    <property type="match status" value="1"/>
</dbReference>
<evidence type="ECO:0000256" key="8">
    <source>
        <dbReference type="ARBA" id="ARBA00022833"/>
    </source>
</evidence>
<feature type="domain" description="RNA polymerase N-terminal" evidence="16">
    <location>
        <begin position="256"/>
        <end position="559"/>
    </location>
</feature>
<dbReference type="Gene3D" id="4.10.860.120">
    <property type="entry name" value="RNA polymerase II, clamp domain"/>
    <property type="match status" value="1"/>
</dbReference>
<dbReference type="OrthoDB" id="270392at2759"/>
<dbReference type="Gene3D" id="6.20.50.80">
    <property type="match status" value="1"/>
</dbReference>
<dbReference type="InterPro" id="IPR007066">
    <property type="entry name" value="RNA_pol_Rpb1_3"/>
</dbReference>
<dbReference type="GO" id="GO:0000428">
    <property type="term" value="C:DNA-directed RNA polymerase complex"/>
    <property type="evidence" value="ECO:0007669"/>
    <property type="project" value="UniProtKB-KW"/>
</dbReference>
<dbReference type="FunFam" id="4.10.860.120:FF:000004">
    <property type="entry name" value="DNA-directed RNA polymerase subunit"/>
    <property type="match status" value="1"/>
</dbReference>
<keyword evidence="18" id="KW-1185">Reference proteome</keyword>
<dbReference type="FunFam" id="1.10.150.390:FF:000004">
    <property type="entry name" value="DNA-directed RNA polymerase subunit"/>
    <property type="match status" value="1"/>
</dbReference>
<name>A0A835TRG7_CHLIN</name>
<dbReference type="GO" id="GO:0005634">
    <property type="term" value="C:nucleus"/>
    <property type="evidence" value="ECO:0007669"/>
    <property type="project" value="UniProtKB-SubCell"/>
</dbReference>
<dbReference type="Pfam" id="PF04983">
    <property type="entry name" value="RNA_pol_Rpb1_3"/>
    <property type="match status" value="1"/>
</dbReference>
<dbReference type="SUPFAM" id="SSF64484">
    <property type="entry name" value="beta and beta-prime subunits of DNA dependent RNA-polymerase"/>
    <property type="match status" value="1"/>
</dbReference>
<dbReference type="InterPro" id="IPR007083">
    <property type="entry name" value="RNA_pol_Rpb1_4"/>
</dbReference>
<dbReference type="Gene3D" id="2.40.40.20">
    <property type="match status" value="1"/>
</dbReference>
<dbReference type="Pfam" id="PF04998">
    <property type="entry name" value="RNA_pol_Rpb1_5"/>
    <property type="match status" value="1"/>
</dbReference>
<dbReference type="GO" id="GO:0003899">
    <property type="term" value="F:DNA-directed RNA polymerase activity"/>
    <property type="evidence" value="ECO:0007669"/>
    <property type="project" value="UniProtKB-EC"/>
</dbReference>
<dbReference type="SMART" id="SM00663">
    <property type="entry name" value="RPOLA_N"/>
    <property type="match status" value="1"/>
</dbReference>
<evidence type="ECO:0000256" key="9">
    <source>
        <dbReference type="ARBA" id="ARBA00022842"/>
    </source>
</evidence>
<evidence type="ECO:0000256" key="6">
    <source>
        <dbReference type="ARBA" id="ARBA00022695"/>
    </source>
</evidence>
<evidence type="ECO:0000256" key="15">
    <source>
        <dbReference type="SAM" id="MobiDB-lite"/>
    </source>
</evidence>
<evidence type="ECO:0000256" key="11">
    <source>
        <dbReference type="ARBA" id="ARBA00023242"/>
    </source>
</evidence>
<dbReference type="InterPro" id="IPR006592">
    <property type="entry name" value="RNA_pol_N"/>
</dbReference>
<dbReference type="PANTHER" id="PTHR48446:SF1">
    <property type="entry name" value="DNA-DIRECTED RNA POLYMERASE SUBUNIT BETA' N-TERMINAL SECTION"/>
    <property type="match status" value="1"/>
</dbReference>
<dbReference type="InterPro" id="IPR007081">
    <property type="entry name" value="RNA_pol_Rpb1_5"/>
</dbReference>
<evidence type="ECO:0000256" key="2">
    <source>
        <dbReference type="ARBA" id="ARBA00007207"/>
    </source>
</evidence>
<dbReference type="PANTHER" id="PTHR48446">
    <property type="entry name" value="DNA-DIRECTED RNA POLYMERASE SUBUNIT BETA' N-TERMINAL SECTION"/>
    <property type="match status" value="1"/>
</dbReference>
<comment type="subcellular location">
    <subcellularLocation>
        <location evidence="1">Nucleus</location>
    </subcellularLocation>
</comment>